<sequence length="393" mass="40911">MTKRVLALAVTLALGSSAAAAADLVRAERNRIEGQYIVVLDPARLQTPPGLERAPGLAVAAENAAVDLASRHGGNVERVYGHALQGFSLKAPEHVVARMLKDPRVAFIEEDAMSYPTATQSGATWGLDRSDQRALPLNGSYVYDYTGYNVRAYVIDSGILASHQDFGGRVSGGYTAINDGRGTSDCNGHGTHVAGTIGGATWGVAKSVRLVPVRVFGCTGGSSNSTIIAGVDWVRYNHVKPAVANMSLGGGASSAIDTAVNNLNNAGVTVVVAAGNDNQNACNYSPARASGVYTVGSTQSNDYRSSFSNYGSCLDIFAPGTSIKSAWYTSTTATNTISGTSMASPHVAGAAALYLQRYPSASTSSVKGWLTNNATTGRVYNVAGSPNRLLYTR</sequence>
<dbReference type="InterPro" id="IPR034193">
    <property type="entry name" value="PCSK9_ProteinaseK-like"/>
</dbReference>
<feature type="domain" description="Peptidase S8/S53" evidence="8">
    <location>
        <begin position="154"/>
        <end position="377"/>
    </location>
</feature>
<dbReference type="PROSITE" id="PS00138">
    <property type="entry name" value="SUBTILASE_SER"/>
    <property type="match status" value="1"/>
</dbReference>
<comment type="caution">
    <text evidence="10">The sequence shown here is derived from an EMBL/GenBank/DDBJ whole genome shotgun (WGS) entry which is preliminary data.</text>
</comment>
<dbReference type="Gene3D" id="3.30.70.80">
    <property type="entry name" value="Peptidase S8 propeptide/proteinase inhibitor I9"/>
    <property type="match status" value="1"/>
</dbReference>
<dbReference type="InterPro" id="IPR023827">
    <property type="entry name" value="Peptidase_S8_Asp-AS"/>
</dbReference>
<dbReference type="InterPro" id="IPR036852">
    <property type="entry name" value="Peptidase_S8/S53_dom_sf"/>
</dbReference>
<dbReference type="PROSITE" id="PS51892">
    <property type="entry name" value="SUBTILASE"/>
    <property type="match status" value="1"/>
</dbReference>
<evidence type="ECO:0000313" key="11">
    <source>
        <dbReference type="Proteomes" id="UP001589896"/>
    </source>
</evidence>
<feature type="active site" description="Charge relay system" evidence="5">
    <location>
        <position position="341"/>
    </location>
</feature>
<evidence type="ECO:0000256" key="7">
    <source>
        <dbReference type="SAM" id="SignalP"/>
    </source>
</evidence>
<comment type="similarity">
    <text evidence="1 5 6">Belongs to the peptidase S8 family.</text>
</comment>
<dbReference type="Gene3D" id="3.40.50.200">
    <property type="entry name" value="Peptidase S8/S53 domain"/>
    <property type="match status" value="1"/>
</dbReference>
<feature type="domain" description="Inhibitor I9" evidence="9">
    <location>
        <begin position="35"/>
        <end position="113"/>
    </location>
</feature>
<accession>A0ABV6RK55</accession>
<dbReference type="InterPro" id="IPR037045">
    <property type="entry name" value="S8pro/Inhibitor_I9_sf"/>
</dbReference>
<protein>
    <submittedName>
        <fullName evidence="10">S8 family peptidase</fullName>
        <ecNumber evidence="10">3.4.-.-</ecNumber>
    </submittedName>
</protein>
<dbReference type="SUPFAM" id="SSF54897">
    <property type="entry name" value="Protease propeptides/inhibitors"/>
    <property type="match status" value="1"/>
</dbReference>
<evidence type="ECO:0000256" key="3">
    <source>
        <dbReference type="ARBA" id="ARBA00022801"/>
    </source>
</evidence>
<gene>
    <name evidence="10" type="ORF">ACFFGH_04820</name>
</gene>
<dbReference type="RefSeq" id="WP_386665314.1">
    <property type="nucleotide sequence ID" value="NZ_JBHLTG010000001.1"/>
</dbReference>
<evidence type="ECO:0000259" key="8">
    <source>
        <dbReference type="Pfam" id="PF00082"/>
    </source>
</evidence>
<keyword evidence="3 5" id="KW-0378">Hydrolase</keyword>
<dbReference type="InterPro" id="IPR023828">
    <property type="entry name" value="Peptidase_S8_Ser-AS"/>
</dbReference>
<evidence type="ECO:0000256" key="4">
    <source>
        <dbReference type="ARBA" id="ARBA00022825"/>
    </source>
</evidence>
<dbReference type="PROSITE" id="PS00137">
    <property type="entry name" value="SUBTILASE_HIS"/>
    <property type="match status" value="1"/>
</dbReference>
<dbReference type="PANTHER" id="PTHR43806:SF11">
    <property type="entry name" value="CEREVISIN-RELATED"/>
    <property type="match status" value="1"/>
</dbReference>
<dbReference type="CDD" id="cd04077">
    <property type="entry name" value="Peptidases_S8_PCSK9_ProteinaseK_like"/>
    <property type="match status" value="1"/>
</dbReference>
<dbReference type="PROSITE" id="PS00136">
    <property type="entry name" value="SUBTILASE_ASP"/>
    <property type="match status" value="1"/>
</dbReference>
<evidence type="ECO:0000256" key="6">
    <source>
        <dbReference type="RuleBase" id="RU003355"/>
    </source>
</evidence>
<dbReference type="InterPro" id="IPR022398">
    <property type="entry name" value="Peptidase_S8_His-AS"/>
</dbReference>
<dbReference type="InterPro" id="IPR050131">
    <property type="entry name" value="Peptidase_S8_subtilisin-like"/>
</dbReference>
<organism evidence="10 11">
    <name type="scientific">Lysobacter korlensis</name>
    <dbReference type="NCBI Taxonomy" id="553636"/>
    <lineage>
        <taxon>Bacteria</taxon>
        <taxon>Pseudomonadati</taxon>
        <taxon>Pseudomonadota</taxon>
        <taxon>Gammaproteobacteria</taxon>
        <taxon>Lysobacterales</taxon>
        <taxon>Lysobacteraceae</taxon>
        <taxon>Lysobacter</taxon>
    </lineage>
</organism>
<keyword evidence="4 5" id="KW-0720">Serine protease</keyword>
<reference evidence="10 11" key="1">
    <citation type="submission" date="2024-09" db="EMBL/GenBank/DDBJ databases">
        <authorList>
            <person name="Sun Q."/>
            <person name="Mori K."/>
        </authorList>
    </citation>
    <scope>NUCLEOTIDE SEQUENCE [LARGE SCALE GENOMIC DNA]</scope>
    <source>
        <strain evidence="10 11">KCTC 23076</strain>
    </source>
</reference>
<feature type="signal peptide" evidence="7">
    <location>
        <begin position="1"/>
        <end position="21"/>
    </location>
</feature>
<dbReference type="PRINTS" id="PR00723">
    <property type="entry name" value="SUBTILISIN"/>
</dbReference>
<keyword evidence="2 5" id="KW-0645">Protease</keyword>
<evidence type="ECO:0000256" key="1">
    <source>
        <dbReference type="ARBA" id="ARBA00011073"/>
    </source>
</evidence>
<feature type="active site" description="Charge relay system" evidence="5">
    <location>
        <position position="156"/>
    </location>
</feature>
<dbReference type="GO" id="GO:0016787">
    <property type="term" value="F:hydrolase activity"/>
    <property type="evidence" value="ECO:0007669"/>
    <property type="project" value="UniProtKB-KW"/>
</dbReference>
<evidence type="ECO:0000259" key="9">
    <source>
        <dbReference type="Pfam" id="PF05922"/>
    </source>
</evidence>
<dbReference type="InterPro" id="IPR000209">
    <property type="entry name" value="Peptidase_S8/S53_dom"/>
</dbReference>
<dbReference type="PANTHER" id="PTHR43806">
    <property type="entry name" value="PEPTIDASE S8"/>
    <property type="match status" value="1"/>
</dbReference>
<feature type="chain" id="PRO_5046279580" evidence="7">
    <location>
        <begin position="22"/>
        <end position="393"/>
    </location>
</feature>
<dbReference type="Pfam" id="PF00082">
    <property type="entry name" value="Peptidase_S8"/>
    <property type="match status" value="1"/>
</dbReference>
<evidence type="ECO:0000256" key="2">
    <source>
        <dbReference type="ARBA" id="ARBA00022670"/>
    </source>
</evidence>
<dbReference type="EC" id="3.4.-.-" evidence="10"/>
<proteinExistence type="inferred from homology"/>
<dbReference type="EMBL" id="JBHLTG010000001">
    <property type="protein sequence ID" value="MFC0677176.1"/>
    <property type="molecule type" value="Genomic_DNA"/>
</dbReference>
<dbReference type="InterPro" id="IPR015500">
    <property type="entry name" value="Peptidase_S8_subtilisin-rel"/>
</dbReference>
<evidence type="ECO:0000256" key="5">
    <source>
        <dbReference type="PROSITE-ProRule" id="PRU01240"/>
    </source>
</evidence>
<keyword evidence="7" id="KW-0732">Signal</keyword>
<dbReference type="InterPro" id="IPR010259">
    <property type="entry name" value="S8pro/Inhibitor_I9"/>
</dbReference>
<dbReference type="SUPFAM" id="SSF52743">
    <property type="entry name" value="Subtilisin-like"/>
    <property type="match status" value="1"/>
</dbReference>
<name>A0ABV6RK55_9GAMM</name>
<feature type="active site" description="Charge relay system" evidence="5">
    <location>
        <position position="189"/>
    </location>
</feature>
<evidence type="ECO:0000313" key="10">
    <source>
        <dbReference type="EMBL" id="MFC0677176.1"/>
    </source>
</evidence>
<dbReference type="Pfam" id="PF05922">
    <property type="entry name" value="Inhibitor_I9"/>
    <property type="match status" value="1"/>
</dbReference>
<keyword evidence="11" id="KW-1185">Reference proteome</keyword>
<dbReference type="Proteomes" id="UP001589896">
    <property type="component" value="Unassembled WGS sequence"/>
</dbReference>